<dbReference type="Proteomes" id="UP001595851">
    <property type="component" value="Unassembled WGS sequence"/>
</dbReference>
<keyword evidence="2" id="KW-0436">Ligase</keyword>
<dbReference type="Gene3D" id="3.90.1140.10">
    <property type="entry name" value="Cyclic phosphodiesterase"/>
    <property type="match status" value="1"/>
</dbReference>
<feature type="compositionally biased region" description="Pro residues" evidence="1">
    <location>
        <begin position="386"/>
        <end position="396"/>
    </location>
</feature>
<gene>
    <name evidence="2" type="ORF">ACFOY2_45860</name>
</gene>
<reference evidence="3" key="1">
    <citation type="journal article" date="2019" name="Int. J. Syst. Evol. Microbiol.">
        <title>The Global Catalogue of Microorganisms (GCM) 10K type strain sequencing project: providing services to taxonomists for standard genome sequencing and annotation.</title>
        <authorList>
            <consortium name="The Broad Institute Genomics Platform"/>
            <consortium name="The Broad Institute Genome Sequencing Center for Infectious Disease"/>
            <person name="Wu L."/>
            <person name="Ma J."/>
        </authorList>
    </citation>
    <scope>NUCLEOTIDE SEQUENCE [LARGE SCALE GENOMIC DNA]</scope>
    <source>
        <strain evidence="3">TBRC 1276</strain>
    </source>
</reference>
<organism evidence="2 3">
    <name type="scientific">Nonomuraea purpurea</name>
    <dbReference type="NCBI Taxonomy" id="1849276"/>
    <lineage>
        <taxon>Bacteria</taxon>
        <taxon>Bacillati</taxon>
        <taxon>Actinomycetota</taxon>
        <taxon>Actinomycetes</taxon>
        <taxon>Streptosporangiales</taxon>
        <taxon>Streptosporangiaceae</taxon>
        <taxon>Nonomuraea</taxon>
    </lineage>
</organism>
<feature type="compositionally biased region" description="Low complexity" evidence="1">
    <location>
        <begin position="375"/>
        <end position="384"/>
    </location>
</feature>
<dbReference type="GO" id="GO:0016874">
    <property type="term" value="F:ligase activity"/>
    <property type="evidence" value="ECO:0007669"/>
    <property type="project" value="UniProtKB-KW"/>
</dbReference>
<dbReference type="RefSeq" id="WP_379534453.1">
    <property type="nucleotide sequence ID" value="NZ_JBHSBI010000036.1"/>
</dbReference>
<feature type="region of interest" description="Disordered" evidence="1">
    <location>
        <begin position="450"/>
        <end position="482"/>
    </location>
</feature>
<accession>A0ABV8GNX2</accession>
<sequence>MQLEHKSVAVSPIAAAADDPVGTIRCLVAITGIEDNVGDIIMPGAFSRTIALRKPKGIHSHDTKAWVSRAEEYEEWLPGDPRLPQETKDGKPWPPEAGAVFVRAFYNLNAKRGRQAYEEAAFYSETNEQEWSIGYSVPPGGARQDTKTGVRRIYDLDWFEYSQVLFGAASHTMTLSVKSGMPPVEQKADPAADGWDELLDGYDEPAATAEAESEEARSVDELRSMVSLTIPADVAQAVAVEGGLPAAELHVTLAYLGEGLDDAVLAEAALVVERVAAESGPLSGIIGGVGVFPEGDDGIPAWVPVDVPGLTELRQKVVAALDEAGIWYAVDHGFTPHMTLTYLAPGDPMPEPVESTPVTFGALTLAVEDDHEDFPLAAGPAETAPEPEPTPAPEPAGPLEDLETPEDGDSLAVKHSPALQVKAGRVLSDRNLRRMQQAADILKEIMREAGVDVPDEHDPTRRQPPELPPEPMIHPDSTAPSALPEEVKTLTAEQLHAGQAILDFLETAG</sequence>
<comment type="caution">
    <text evidence="2">The sequence shown here is derived from an EMBL/GenBank/DDBJ whole genome shotgun (WGS) entry which is preliminary data.</text>
</comment>
<proteinExistence type="predicted"/>
<evidence type="ECO:0000313" key="2">
    <source>
        <dbReference type="EMBL" id="MFC4014618.1"/>
    </source>
</evidence>
<keyword evidence="3" id="KW-1185">Reference proteome</keyword>
<dbReference type="SUPFAM" id="SSF55144">
    <property type="entry name" value="LigT-like"/>
    <property type="match status" value="1"/>
</dbReference>
<evidence type="ECO:0000256" key="1">
    <source>
        <dbReference type="SAM" id="MobiDB-lite"/>
    </source>
</evidence>
<feature type="compositionally biased region" description="Basic and acidic residues" evidence="1">
    <location>
        <begin position="450"/>
        <end position="464"/>
    </location>
</feature>
<dbReference type="InterPro" id="IPR009097">
    <property type="entry name" value="Cyclic_Pdiesterase"/>
</dbReference>
<evidence type="ECO:0000313" key="3">
    <source>
        <dbReference type="Proteomes" id="UP001595851"/>
    </source>
</evidence>
<dbReference type="EMBL" id="JBHSBI010000036">
    <property type="protein sequence ID" value="MFC4014618.1"/>
    <property type="molecule type" value="Genomic_DNA"/>
</dbReference>
<feature type="region of interest" description="Disordered" evidence="1">
    <location>
        <begin position="375"/>
        <end position="414"/>
    </location>
</feature>
<protein>
    <submittedName>
        <fullName evidence="2">2'-5' RNA ligase family protein</fullName>
    </submittedName>
</protein>
<feature type="compositionally biased region" description="Acidic residues" evidence="1">
    <location>
        <begin position="400"/>
        <end position="409"/>
    </location>
</feature>
<name>A0ABV8GNX2_9ACTN</name>
<dbReference type="Pfam" id="PF13563">
    <property type="entry name" value="2_5_RNA_ligase2"/>
    <property type="match status" value="1"/>
</dbReference>